<protein>
    <submittedName>
        <fullName evidence="1 2">Uncharacterized protein</fullName>
    </submittedName>
</protein>
<reference evidence="1 3" key="1">
    <citation type="journal article" date="2011" name="Nature">
        <title>The Medicago genome provides insight into the evolution of rhizobial symbioses.</title>
        <authorList>
            <person name="Young N.D."/>
            <person name="Debelle F."/>
            <person name="Oldroyd G.E."/>
            <person name="Geurts R."/>
            <person name="Cannon S.B."/>
            <person name="Udvardi M.K."/>
            <person name="Benedito V.A."/>
            <person name="Mayer K.F."/>
            <person name="Gouzy J."/>
            <person name="Schoof H."/>
            <person name="Van de Peer Y."/>
            <person name="Proost S."/>
            <person name="Cook D.R."/>
            <person name="Meyers B.C."/>
            <person name="Spannagl M."/>
            <person name="Cheung F."/>
            <person name="De Mita S."/>
            <person name="Krishnakumar V."/>
            <person name="Gundlach H."/>
            <person name="Zhou S."/>
            <person name="Mudge J."/>
            <person name="Bharti A.K."/>
            <person name="Murray J.D."/>
            <person name="Naoumkina M.A."/>
            <person name="Rosen B."/>
            <person name="Silverstein K.A."/>
            <person name="Tang H."/>
            <person name="Rombauts S."/>
            <person name="Zhao P.X."/>
            <person name="Zhou P."/>
            <person name="Barbe V."/>
            <person name="Bardou P."/>
            <person name="Bechner M."/>
            <person name="Bellec A."/>
            <person name="Berger A."/>
            <person name="Berges H."/>
            <person name="Bidwell S."/>
            <person name="Bisseling T."/>
            <person name="Choisne N."/>
            <person name="Couloux A."/>
            <person name="Denny R."/>
            <person name="Deshpande S."/>
            <person name="Dai X."/>
            <person name="Doyle J.J."/>
            <person name="Dudez A.M."/>
            <person name="Farmer A.D."/>
            <person name="Fouteau S."/>
            <person name="Franken C."/>
            <person name="Gibelin C."/>
            <person name="Gish J."/>
            <person name="Goldstein S."/>
            <person name="Gonzalez A.J."/>
            <person name="Green P.J."/>
            <person name="Hallab A."/>
            <person name="Hartog M."/>
            <person name="Hua A."/>
            <person name="Humphray S.J."/>
            <person name="Jeong D.H."/>
            <person name="Jing Y."/>
            <person name="Jocker A."/>
            <person name="Kenton S.M."/>
            <person name="Kim D.J."/>
            <person name="Klee K."/>
            <person name="Lai H."/>
            <person name="Lang C."/>
            <person name="Lin S."/>
            <person name="Macmil S.L."/>
            <person name="Magdelenat G."/>
            <person name="Matthews L."/>
            <person name="McCorrison J."/>
            <person name="Monaghan E.L."/>
            <person name="Mun J.H."/>
            <person name="Najar F.Z."/>
            <person name="Nicholson C."/>
            <person name="Noirot C."/>
            <person name="O'Bleness M."/>
            <person name="Paule C.R."/>
            <person name="Poulain J."/>
            <person name="Prion F."/>
            <person name="Qin B."/>
            <person name="Qu C."/>
            <person name="Retzel E.F."/>
            <person name="Riddle C."/>
            <person name="Sallet E."/>
            <person name="Samain S."/>
            <person name="Samson N."/>
            <person name="Sanders I."/>
            <person name="Saurat O."/>
            <person name="Scarpelli C."/>
            <person name="Schiex T."/>
            <person name="Segurens B."/>
            <person name="Severin A.J."/>
            <person name="Sherrier D.J."/>
            <person name="Shi R."/>
            <person name="Sims S."/>
            <person name="Singer S.R."/>
            <person name="Sinharoy S."/>
            <person name="Sterck L."/>
            <person name="Viollet A."/>
            <person name="Wang B.B."/>
            <person name="Wang K."/>
            <person name="Wang M."/>
            <person name="Wang X."/>
            <person name="Warfsmann J."/>
            <person name="Weissenbach J."/>
            <person name="White D.D."/>
            <person name="White J.D."/>
            <person name="Wiley G.B."/>
            <person name="Wincker P."/>
            <person name="Xing Y."/>
            <person name="Yang L."/>
            <person name="Yao Z."/>
            <person name="Ying F."/>
            <person name="Zhai J."/>
            <person name="Zhou L."/>
            <person name="Zuber A."/>
            <person name="Denarie J."/>
            <person name="Dixon R.A."/>
            <person name="May G.D."/>
            <person name="Schwartz D.C."/>
            <person name="Rogers J."/>
            <person name="Quetier F."/>
            <person name="Town C.D."/>
            <person name="Roe B.A."/>
        </authorList>
    </citation>
    <scope>NUCLEOTIDE SEQUENCE [LARGE SCALE GENOMIC DNA]</scope>
    <source>
        <strain evidence="1">A17</strain>
        <strain evidence="2 3">cv. Jemalong A17</strain>
    </source>
</reference>
<evidence type="ECO:0000313" key="1">
    <source>
        <dbReference type="EMBL" id="KEH21937.1"/>
    </source>
</evidence>
<sequence length="143" mass="16529">MEIKTKVIQLLLVNSFTEMDHEDPINHLTKLCKNAESLGASNSKDENLYLSQRLVFPQLRQIRTLWRTSSSNDSFLIVEFKMQRRQSLFLLKVLVRHYMKHGNSLNPCSANIQATGFMISLKSIILEQRKFLLDATGEVTRMS</sequence>
<reference evidence="2" key="3">
    <citation type="submission" date="2015-04" db="UniProtKB">
        <authorList>
            <consortium name="EnsemblPlants"/>
        </authorList>
    </citation>
    <scope>IDENTIFICATION</scope>
    <source>
        <strain evidence="2">cv. Jemalong A17</strain>
    </source>
</reference>
<proteinExistence type="predicted"/>
<name>A0A072TWY7_MEDTR</name>
<gene>
    <name evidence="1" type="ordered locus">MTR_7g027165</name>
</gene>
<evidence type="ECO:0000313" key="2">
    <source>
        <dbReference type="EnsemblPlants" id="KEH21937"/>
    </source>
</evidence>
<keyword evidence="3" id="KW-1185">Reference proteome</keyword>
<accession>A0A072TWY7</accession>
<dbReference type="EnsemblPlants" id="KEH21937">
    <property type="protein sequence ID" value="KEH21937"/>
    <property type="gene ID" value="MTR_7g027165"/>
</dbReference>
<evidence type="ECO:0000313" key="3">
    <source>
        <dbReference type="Proteomes" id="UP000002051"/>
    </source>
</evidence>
<organism evidence="1 3">
    <name type="scientific">Medicago truncatula</name>
    <name type="common">Barrel medic</name>
    <name type="synonym">Medicago tribuloides</name>
    <dbReference type="NCBI Taxonomy" id="3880"/>
    <lineage>
        <taxon>Eukaryota</taxon>
        <taxon>Viridiplantae</taxon>
        <taxon>Streptophyta</taxon>
        <taxon>Embryophyta</taxon>
        <taxon>Tracheophyta</taxon>
        <taxon>Spermatophyta</taxon>
        <taxon>Magnoliopsida</taxon>
        <taxon>eudicotyledons</taxon>
        <taxon>Gunneridae</taxon>
        <taxon>Pentapetalae</taxon>
        <taxon>rosids</taxon>
        <taxon>fabids</taxon>
        <taxon>Fabales</taxon>
        <taxon>Fabaceae</taxon>
        <taxon>Papilionoideae</taxon>
        <taxon>50 kb inversion clade</taxon>
        <taxon>NPAAA clade</taxon>
        <taxon>Hologalegina</taxon>
        <taxon>IRL clade</taxon>
        <taxon>Trifolieae</taxon>
        <taxon>Medicago</taxon>
    </lineage>
</organism>
<dbReference type="AlphaFoldDB" id="A0A072TWY7"/>
<dbReference type="EMBL" id="CM001223">
    <property type="protein sequence ID" value="KEH21937.1"/>
    <property type="molecule type" value="Genomic_DNA"/>
</dbReference>
<dbReference type="HOGENOM" id="CLU_1809099_0_0_1"/>
<dbReference type="Proteomes" id="UP000002051">
    <property type="component" value="Unassembled WGS sequence"/>
</dbReference>
<reference evidence="1 3" key="2">
    <citation type="journal article" date="2014" name="BMC Genomics">
        <title>An improved genome release (version Mt4.0) for the model legume Medicago truncatula.</title>
        <authorList>
            <person name="Tang H."/>
            <person name="Krishnakumar V."/>
            <person name="Bidwell S."/>
            <person name="Rosen B."/>
            <person name="Chan A."/>
            <person name="Zhou S."/>
            <person name="Gentzbittel L."/>
            <person name="Childs K.L."/>
            <person name="Yandell M."/>
            <person name="Gundlach H."/>
            <person name="Mayer K.F."/>
            <person name="Schwartz D.C."/>
            <person name="Town C.D."/>
        </authorList>
    </citation>
    <scope>GENOME REANNOTATION</scope>
    <source>
        <strain evidence="1">A17</strain>
        <strain evidence="2 3">cv. Jemalong A17</strain>
    </source>
</reference>